<evidence type="ECO:0000313" key="9">
    <source>
        <dbReference type="EMBL" id="MBS3063194.1"/>
    </source>
</evidence>
<dbReference type="PANTHER" id="PTHR42685">
    <property type="entry name" value="GERANYLGERANYL DIPHOSPHATE REDUCTASE"/>
    <property type="match status" value="1"/>
</dbReference>
<dbReference type="AlphaFoldDB" id="A0A8T4L946"/>
<dbReference type="GO" id="GO:0008654">
    <property type="term" value="P:phospholipid biosynthetic process"/>
    <property type="evidence" value="ECO:0007669"/>
    <property type="project" value="UniProtKB-KW"/>
</dbReference>
<dbReference type="EMBL" id="JAGVWE010000004">
    <property type="protein sequence ID" value="MBS3063194.1"/>
    <property type="molecule type" value="Genomic_DNA"/>
</dbReference>
<organism evidence="9 10">
    <name type="scientific">Candidatus Iainarchaeum sp</name>
    <dbReference type="NCBI Taxonomy" id="3101447"/>
    <lineage>
        <taxon>Archaea</taxon>
        <taxon>Candidatus Iainarchaeota</taxon>
        <taxon>Candidatus Iainarchaeia</taxon>
        <taxon>Candidatus Iainarchaeales</taxon>
        <taxon>Candidatus Iainarchaeaceae</taxon>
        <taxon>Candidatus Iainarchaeum</taxon>
    </lineage>
</organism>
<dbReference type="PRINTS" id="PR00368">
    <property type="entry name" value="FADPNR"/>
</dbReference>
<reference evidence="9" key="2">
    <citation type="submission" date="2021-05" db="EMBL/GenBank/DDBJ databases">
        <title>Protein family content uncovers lineage relationships and bacterial pathway maintenance mechanisms in DPANN archaea.</title>
        <authorList>
            <person name="Castelle C.J."/>
            <person name="Meheust R."/>
            <person name="Jaffe A.L."/>
            <person name="Seitz K."/>
            <person name="Gong X."/>
            <person name="Baker B.J."/>
            <person name="Banfield J.F."/>
        </authorList>
    </citation>
    <scope>NUCLEOTIDE SEQUENCE</scope>
    <source>
        <strain evidence="9">RIFCSPLOWO2_01_FULL_58_19</strain>
    </source>
</reference>
<dbReference type="InterPro" id="IPR036188">
    <property type="entry name" value="FAD/NAD-bd_sf"/>
</dbReference>
<comment type="caution">
    <text evidence="9">The sequence shown here is derived from an EMBL/GenBank/DDBJ whole genome shotgun (WGS) entry which is preliminary data.</text>
</comment>
<evidence type="ECO:0000256" key="1">
    <source>
        <dbReference type="ARBA" id="ARBA00022516"/>
    </source>
</evidence>
<evidence type="ECO:0000256" key="4">
    <source>
        <dbReference type="ARBA" id="ARBA00023002"/>
    </source>
</evidence>
<keyword evidence="2" id="KW-0285">Flavoprotein</keyword>
<dbReference type="NCBIfam" id="TIGR02032">
    <property type="entry name" value="GG-red-SF"/>
    <property type="match status" value="1"/>
</dbReference>
<keyword evidence="1" id="KW-0444">Lipid biosynthesis</keyword>
<protein>
    <submittedName>
        <fullName evidence="9">NAD(P)/FAD-dependent oxidoreductase</fullName>
    </submittedName>
</protein>
<feature type="domain" description="Digeranylgeranylglycerophospholipid reductase catalytic" evidence="8">
    <location>
        <begin position="170"/>
        <end position="244"/>
    </location>
</feature>
<dbReference type="InterPro" id="IPR054715">
    <property type="entry name" value="GGR_cat"/>
</dbReference>
<name>A0A8T4L946_9ARCH</name>
<dbReference type="GO" id="GO:0016628">
    <property type="term" value="F:oxidoreductase activity, acting on the CH-CH group of donors, NAD or NADP as acceptor"/>
    <property type="evidence" value="ECO:0007669"/>
    <property type="project" value="InterPro"/>
</dbReference>
<evidence type="ECO:0000256" key="6">
    <source>
        <dbReference type="ARBA" id="ARBA00023209"/>
    </source>
</evidence>
<keyword evidence="4" id="KW-0560">Oxidoreductase</keyword>
<keyword evidence="7" id="KW-1208">Phospholipid metabolism</keyword>
<evidence type="ECO:0000256" key="2">
    <source>
        <dbReference type="ARBA" id="ARBA00022630"/>
    </source>
</evidence>
<accession>A0A8T4L946</accession>
<proteinExistence type="predicted"/>
<dbReference type="InterPro" id="IPR050407">
    <property type="entry name" value="Geranylgeranyl_reductase"/>
</dbReference>
<dbReference type="SUPFAM" id="SSF51905">
    <property type="entry name" value="FAD/NAD(P)-binding domain"/>
    <property type="match status" value="1"/>
</dbReference>
<keyword evidence="5" id="KW-0443">Lipid metabolism</keyword>
<evidence type="ECO:0000256" key="3">
    <source>
        <dbReference type="ARBA" id="ARBA00022827"/>
    </source>
</evidence>
<reference evidence="9" key="1">
    <citation type="submission" date="2021-03" db="EMBL/GenBank/DDBJ databases">
        <authorList>
            <person name="Jaffe A."/>
        </authorList>
    </citation>
    <scope>NUCLEOTIDE SEQUENCE</scope>
    <source>
        <strain evidence="9">RIFCSPLOWO2_01_FULL_58_19</strain>
    </source>
</reference>
<evidence type="ECO:0000256" key="7">
    <source>
        <dbReference type="ARBA" id="ARBA00023264"/>
    </source>
</evidence>
<dbReference type="PRINTS" id="PR00411">
    <property type="entry name" value="PNDRDTASEI"/>
</dbReference>
<gene>
    <name evidence="9" type="ORF">J4203_04930</name>
</gene>
<evidence type="ECO:0000259" key="8">
    <source>
        <dbReference type="Pfam" id="PF22578"/>
    </source>
</evidence>
<dbReference type="Proteomes" id="UP000678237">
    <property type="component" value="Unassembled WGS sequence"/>
</dbReference>
<keyword evidence="6" id="KW-0594">Phospholipid biosynthesis</keyword>
<evidence type="ECO:0000256" key="5">
    <source>
        <dbReference type="ARBA" id="ARBA00023098"/>
    </source>
</evidence>
<keyword evidence="3" id="KW-0274">FAD</keyword>
<dbReference type="InterPro" id="IPR011777">
    <property type="entry name" value="Geranylgeranyl_Rdtase_fam"/>
</dbReference>
<dbReference type="Gene3D" id="3.50.50.60">
    <property type="entry name" value="FAD/NAD(P)-binding domain"/>
    <property type="match status" value="1"/>
</dbReference>
<dbReference type="PANTHER" id="PTHR42685:SF18">
    <property type="entry name" value="DIGERANYLGERANYLGLYCEROPHOSPHOLIPID REDUCTASE"/>
    <property type="match status" value="1"/>
</dbReference>
<sequence length="397" mass="43063">MTEPRYDVIVIGAGPAGGSAALHSARAGLKTLVLEEHLTTGEPVHCGECLSEACVAKLGMPLPAEAVSLDVKGVRVIFPDGTASLVEEKGYVLEKHKFEQWISAEAQKAGAEVKLGHRVTDLQRVGPLTGAGKLWRVACGEKSFSAKVVVDATGPQALSSSKLGLNKRFDLVIGIQYEMMDIPQEGWLDFYLWPKLAPEGYLWMIPKCAGRANVGLVTTEKNKAKAYLDEFVKQMGWEKKVVKKTFGGPIPASGPVEKTFADGLLLVGDAAGFTSPLFEGGTHLGIVSGKLAAETAAKAIHGGDWNAKALSEYERKWKAEFPPYPKIVEGKEAMYAFTDPELNQMAHLLPKDLLGMTAWQKLGIALKLLVGNHNLVRKGVLRVFHAFKYSSAKYYGW</sequence>
<dbReference type="Pfam" id="PF12831">
    <property type="entry name" value="FAD_oxidored"/>
    <property type="match status" value="1"/>
</dbReference>
<dbReference type="Pfam" id="PF22578">
    <property type="entry name" value="GGR_cat"/>
    <property type="match status" value="1"/>
</dbReference>
<evidence type="ECO:0000313" key="10">
    <source>
        <dbReference type="Proteomes" id="UP000678237"/>
    </source>
</evidence>